<keyword evidence="3" id="KW-0396">Initiation factor</keyword>
<feature type="domain" description="Eukaryotic translation initiation factor 4G1 eIF4E-binding" evidence="2">
    <location>
        <begin position="6"/>
        <end position="35"/>
    </location>
</feature>
<organism evidence="3">
    <name type="scientific">Candidatus Berkiella aquae</name>
    <dbReference type="NCBI Taxonomy" id="295108"/>
    <lineage>
        <taxon>Bacteria</taxon>
        <taxon>Pseudomonadati</taxon>
        <taxon>Pseudomonadota</taxon>
        <taxon>Gammaproteobacteria</taxon>
        <taxon>Candidatus Berkiellales</taxon>
        <taxon>Candidatus Berkiellaceae</taxon>
        <taxon>Candidatus Berkiella</taxon>
    </lineage>
</organism>
<sequence length="60" mass="6725">MKNGPATLENQAKITYTYSPGFLLQFKTACTQRPDNLPNLPCIKTENTPANSSIKRKKIK</sequence>
<feature type="region of interest" description="Disordered" evidence="1">
    <location>
        <begin position="37"/>
        <end position="60"/>
    </location>
</feature>
<dbReference type="RefSeq" id="WP_075067642.1">
    <property type="nucleotide sequence ID" value="NZ_LKAJ02000001.1"/>
</dbReference>
<dbReference type="SUPFAM" id="SSF101489">
    <property type="entry name" value="Eukaryotic initiation factor 4f subunit eIF4g, eIF4e-binding domain"/>
    <property type="match status" value="1"/>
</dbReference>
<evidence type="ECO:0000313" key="5">
    <source>
        <dbReference type="Proteomes" id="UP000051497"/>
    </source>
</evidence>
<dbReference type="InterPro" id="IPR022745">
    <property type="entry name" value="eIF4G1_eIF4E-bd"/>
</dbReference>
<comment type="caution">
    <text evidence="3">The sequence shown here is derived from an EMBL/GenBank/DDBJ whole genome shotgun (WGS) entry which is preliminary data.</text>
</comment>
<keyword evidence="3" id="KW-0648">Protein biosynthesis</keyword>
<reference evidence="4" key="2">
    <citation type="journal article" date="2016" name="Genome Announc.">
        <title>Draft Genome Sequences of Two Novel Amoeba-Resistant Intranuclear Bacteria, 'Candidatus Berkiella cookevillensis' and 'Candidatus Berkiella aquae'.</title>
        <authorList>
            <person name="Mehari Y.T."/>
            <person name="Arivett B.A."/>
            <person name="Farone A.L."/>
            <person name="Gunderson J.H."/>
            <person name="Farone M.B."/>
        </authorList>
    </citation>
    <scope>NUCLEOTIDE SEQUENCE</scope>
    <source>
        <strain evidence="4">HT99</strain>
    </source>
</reference>
<accession>A0A0Q9YBM2</accession>
<evidence type="ECO:0000256" key="1">
    <source>
        <dbReference type="SAM" id="MobiDB-lite"/>
    </source>
</evidence>
<keyword evidence="5" id="KW-1185">Reference proteome</keyword>
<dbReference type="GO" id="GO:0003743">
    <property type="term" value="F:translation initiation factor activity"/>
    <property type="evidence" value="ECO:0007669"/>
    <property type="project" value="UniProtKB-KW"/>
</dbReference>
<dbReference type="Proteomes" id="UP000051497">
    <property type="component" value="Unassembled WGS sequence"/>
</dbReference>
<evidence type="ECO:0000259" key="2">
    <source>
        <dbReference type="Pfam" id="PF12152"/>
    </source>
</evidence>
<dbReference type="Gene3D" id="1.20.970.30">
    <property type="entry name" value="eIF4G, eIF4E-binding domain"/>
    <property type="match status" value="1"/>
</dbReference>
<evidence type="ECO:0000313" key="3">
    <source>
        <dbReference type="EMBL" id="KRG18000.1"/>
    </source>
</evidence>
<dbReference type="AlphaFoldDB" id="A0A0Q9YBM2"/>
<proteinExistence type="predicted"/>
<protein>
    <submittedName>
        <fullName evidence="3">Eukaryotic translation initiation factor 4G1</fullName>
    </submittedName>
</protein>
<reference evidence="3" key="1">
    <citation type="submission" date="2015-09" db="EMBL/GenBank/DDBJ databases">
        <title>Draft Genome Sequences of Two Novel Amoeba-resistant Intranuclear Bacteria, Candidatus Berkiella cookevillensis and Candidatus Berkiella aquae.</title>
        <authorList>
            <person name="Mehari Y.T."/>
            <person name="Arivett B.A."/>
            <person name="Farone A.L."/>
            <person name="Gunderson J.H."/>
            <person name="Farone M.B."/>
        </authorList>
    </citation>
    <scope>NUCLEOTIDE SEQUENCE [LARGE SCALE GENOMIC DNA]</scope>
    <source>
        <strain evidence="3">HT99</strain>
    </source>
</reference>
<dbReference type="EMBL" id="LKAJ02000001">
    <property type="protein sequence ID" value="MCS5710293.1"/>
    <property type="molecule type" value="Genomic_DNA"/>
</dbReference>
<gene>
    <name evidence="4" type="ORF">HT99x_002545</name>
    <name evidence="3" type="ORF">HT99x_03052</name>
</gene>
<dbReference type="Pfam" id="PF12152">
    <property type="entry name" value="eIF_4G1"/>
    <property type="match status" value="1"/>
</dbReference>
<name>A0A0Q9YBM2_9GAMM</name>
<reference evidence="4" key="3">
    <citation type="submission" date="2021-06" db="EMBL/GenBank/DDBJ databases">
        <title>Genomic Description and Analysis of Intracellular Bacteria, Candidatus Berkiella cookevillensis and Candidatus Berkiella aquae.</title>
        <authorList>
            <person name="Kidane D.T."/>
            <person name="Mehari Y.T."/>
            <person name="Rice F.C."/>
            <person name="Arivett B.A."/>
            <person name="Farone A.L."/>
            <person name="Berk S.G."/>
            <person name="Farone M.B."/>
        </authorList>
    </citation>
    <scope>NUCLEOTIDE SEQUENCE</scope>
    <source>
        <strain evidence="4">HT99</strain>
    </source>
</reference>
<dbReference type="STRING" id="295108.HT99x_03052"/>
<dbReference type="InterPro" id="IPR036211">
    <property type="entry name" value="eIF4G_eIF4E-bd_sf"/>
</dbReference>
<evidence type="ECO:0000313" key="4">
    <source>
        <dbReference type="EMBL" id="MCS5710293.1"/>
    </source>
</evidence>
<dbReference type="EMBL" id="LKAJ01000022">
    <property type="protein sequence ID" value="KRG18000.1"/>
    <property type="molecule type" value="Genomic_DNA"/>
</dbReference>